<organism evidence="2 3">
    <name type="scientific">Massilia frigida</name>
    <dbReference type="NCBI Taxonomy" id="2609281"/>
    <lineage>
        <taxon>Bacteria</taxon>
        <taxon>Pseudomonadati</taxon>
        <taxon>Pseudomonadota</taxon>
        <taxon>Betaproteobacteria</taxon>
        <taxon>Burkholderiales</taxon>
        <taxon>Oxalobacteraceae</taxon>
        <taxon>Telluria group</taxon>
        <taxon>Massilia</taxon>
    </lineage>
</organism>
<name>A0ABX0ND10_9BURK</name>
<gene>
    <name evidence="2" type="ORF">F2P44_29295</name>
</gene>
<evidence type="ECO:0000256" key="1">
    <source>
        <dbReference type="SAM" id="SignalP"/>
    </source>
</evidence>
<sequence length="158" mass="17769">MNNCKIPTLFLVGVLLNISAFAEDKNDCSKRADEQIRELNTTMSSYAGTATYKKMFEQAMYCFNSGRCGKIDVMIGTQEMMVDEVVIEIQREKLAHLKTFLALQAKNKNPNDACAFANTFPALLADVKALNEKQLERFGFLTQQRFGIPPVETKGSQR</sequence>
<comment type="caution">
    <text evidence="2">The sequence shown here is derived from an EMBL/GenBank/DDBJ whole genome shotgun (WGS) entry which is preliminary data.</text>
</comment>
<proteinExistence type="predicted"/>
<feature type="signal peptide" evidence="1">
    <location>
        <begin position="1"/>
        <end position="22"/>
    </location>
</feature>
<feature type="chain" id="PRO_5047229328" evidence="1">
    <location>
        <begin position="23"/>
        <end position="158"/>
    </location>
</feature>
<accession>A0ABX0ND10</accession>
<reference evidence="2 3" key="1">
    <citation type="submission" date="2019-10" db="EMBL/GenBank/DDBJ databases">
        <title>Taxonomy of Antarctic Massilia spp.: description of Massilia rubra sp. nov., Massilia aquatica sp. nov., Massilia mucilaginosa sp. nov., Massilia frigida sp. nov. isolated from streams, lakes and regoliths.</title>
        <authorList>
            <person name="Holochova P."/>
            <person name="Sedlacek I."/>
            <person name="Kralova S."/>
            <person name="Maslanova I."/>
            <person name="Busse H.-J."/>
            <person name="Stankova E."/>
            <person name="Vrbovska V."/>
            <person name="Kovarovic V."/>
            <person name="Bartak M."/>
            <person name="Svec P."/>
            <person name="Pantucek R."/>
        </authorList>
    </citation>
    <scope>NUCLEOTIDE SEQUENCE [LARGE SCALE GENOMIC DNA]</scope>
    <source>
        <strain evidence="2 3">CCM 8695</strain>
    </source>
</reference>
<evidence type="ECO:0000313" key="2">
    <source>
        <dbReference type="EMBL" id="NHZ83340.1"/>
    </source>
</evidence>
<keyword evidence="3" id="KW-1185">Reference proteome</keyword>
<dbReference type="EMBL" id="WHJG01000050">
    <property type="protein sequence ID" value="NHZ83340.1"/>
    <property type="molecule type" value="Genomic_DNA"/>
</dbReference>
<protein>
    <submittedName>
        <fullName evidence="2">Uncharacterized protein</fullName>
    </submittedName>
</protein>
<evidence type="ECO:0000313" key="3">
    <source>
        <dbReference type="Proteomes" id="UP000621455"/>
    </source>
</evidence>
<dbReference type="RefSeq" id="WP_167092949.1">
    <property type="nucleotide sequence ID" value="NZ_WHJG01000050.1"/>
</dbReference>
<dbReference type="Proteomes" id="UP000621455">
    <property type="component" value="Unassembled WGS sequence"/>
</dbReference>
<keyword evidence="1" id="KW-0732">Signal</keyword>